<feature type="domain" description="Arc-like DNA binding" evidence="1">
    <location>
        <begin position="13"/>
        <end position="46"/>
    </location>
</feature>
<reference evidence="2 3" key="1">
    <citation type="submission" date="2016-02" db="EMBL/GenBank/DDBJ databases">
        <title>Draft genome sequence of the strain BR 10247T Bradyrhizobium neotropicale isolated from nodules of Centrolobium paraense.</title>
        <authorList>
            <person name="Simoes-Araujo J.L."/>
            <person name="Barauna A.C."/>
            <person name="Silva K."/>
            <person name="Zilli J.E."/>
        </authorList>
    </citation>
    <scope>NUCLEOTIDE SEQUENCE [LARGE SCALE GENOMIC DNA]</scope>
    <source>
        <strain evidence="2 3">BR 10247</strain>
    </source>
</reference>
<dbReference type="AlphaFoldDB" id="A0A176Z189"/>
<dbReference type="Proteomes" id="UP000077173">
    <property type="component" value="Unassembled WGS sequence"/>
</dbReference>
<name>A0A176Z189_9BRAD</name>
<evidence type="ECO:0000259" key="1">
    <source>
        <dbReference type="Pfam" id="PF03869"/>
    </source>
</evidence>
<dbReference type="InterPro" id="IPR005569">
    <property type="entry name" value="Arc_DNA-bd_dom"/>
</dbReference>
<keyword evidence="3" id="KW-1185">Reference proteome</keyword>
<dbReference type="GO" id="GO:0006355">
    <property type="term" value="P:regulation of DNA-templated transcription"/>
    <property type="evidence" value="ECO:0007669"/>
    <property type="project" value="InterPro"/>
</dbReference>
<protein>
    <recommendedName>
        <fullName evidence="1">Arc-like DNA binding domain-containing protein</fullName>
    </recommendedName>
</protein>
<evidence type="ECO:0000313" key="2">
    <source>
        <dbReference type="EMBL" id="OAF12824.1"/>
    </source>
</evidence>
<gene>
    <name evidence="2" type="ORF">AXW67_19645</name>
</gene>
<dbReference type="EMBL" id="LSEF01000080">
    <property type="protein sequence ID" value="OAF12824.1"/>
    <property type="molecule type" value="Genomic_DNA"/>
</dbReference>
<dbReference type="GO" id="GO:0003677">
    <property type="term" value="F:DNA binding"/>
    <property type="evidence" value="ECO:0007669"/>
    <property type="project" value="InterPro"/>
</dbReference>
<sequence length="76" mass="8899">MLAASHEDSMKPLNLRAPQDVRDHLQSWAERNCTSMTAELIRSIRERAEREKTAEYKPFMAALNAEREEREKAVQR</sequence>
<dbReference type="Gene3D" id="1.10.1220.10">
    <property type="entry name" value="Met repressor-like"/>
    <property type="match status" value="1"/>
</dbReference>
<proteinExistence type="predicted"/>
<dbReference type="InterPro" id="IPR013321">
    <property type="entry name" value="Arc_rbn_hlx_hlx"/>
</dbReference>
<dbReference type="Pfam" id="PF03869">
    <property type="entry name" value="Arc"/>
    <property type="match status" value="1"/>
</dbReference>
<comment type="caution">
    <text evidence="2">The sequence shown here is derived from an EMBL/GenBank/DDBJ whole genome shotgun (WGS) entry which is preliminary data.</text>
</comment>
<evidence type="ECO:0000313" key="3">
    <source>
        <dbReference type="Proteomes" id="UP000077173"/>
    </source>
</evidence>
<accession>A0A176Z189</accession>
<organism evidence="2 3">
    <name type="scientific">Bradyrhizobium neotropicale</name>
    <dbReference type="NCBI Taxonomy" id="1497615"/>
    <lineage>
        <taxon>Bacteria</taxon>
        <taxon>Pseudomonadati</taxon>
        <taxon>Pseudomonadota</taxon>
        <taxon>Alphaproteobacteria</taxon>
        <taxon>Hyphomicrobiales</taxon>
        <taxon>Nitrobacteraceae</taxon>
        <taxon>Bradyrhizobium</taxon>
    </lineage>
</organism>
<dbReference type="SUPFAM" id="SSF47598">
    <property type="entry name" value="Ribbon-helix-helix"/>
    <property type="match status" value="1"/>
</dbReference>
<dbReference type="InterPro" id="IPR010985">
    <property type="entry name" value="Ribbon_hlx_hlx"/>
</dbReference>